<sequence>ASTALAVVVAAAATPGVLEWKLAPALLLRPLYPPPLPRGAVSSPVFIFASWDTQAHCCPAPGCAAHSACAKHIPGLNDVLYDALHPLRMCSPPAAVAISGLGEVPRDVLHMPHYAHARRWPPVHTLARRSRRCTDLVHHPRLALHLMALHTRTCPPPAAVALAQRRLACPHRTLHLCARRASPLLCPSQFRGVLPKRSACARRRMACCSTPYLASRTCVCPSYRVHVPAAVAVTQGTLAPPLIPHCVPACHVTGPLCLLHDFV</sequence>
<feature type="non-terminal residue" evidence="1">
    <location>
        <position position="263"/>
    </location>
</feature>
<evidence type="ECO:0000313" key="2">
    <source>
        <dbReference type="Proteomes" id="UP001218218"/>
    </source>
</evidence>
<name>A0AAD6ZWH5_9AGAR</name>
<accession>A0AAD6ZWH5</accession>
<reference evidence="1" key="1">
    <citation type="submission" date="2023-03" db="EMBL/GenBank/DDBJ databases">
        <title>Massive genome expansion in bonnet fungi (Mycena s.s.) driven by repeated elements and novel gene families across ecological guilds.</title>
        <authorList>
            <consortium name="Lawrence Berkeley National Laboratory"/>
            <person name="Harder C.B."/>
            <person name="Miyauchi S."/>
            <person name="Viragh M."/>
            <person name="Kuo A."/>
            <person name="Thoen E."/>
            <person name="Andreopoulos B."/>
            <person name="Lu D."/>
            <person name="Skrede I."/>
            <person name="Drula E."/>
            <person name="Henrissat B."/>
            <person name="Morin E."/>
            <person name="Kohler A."/>
            <person name="Barry K."/>
            <person name="LaButti K."/>
            <person name="Morin E."/>
            <person name="Salamov A."/>
            <person name="Lipzen A."/>
            <person name="Mereny Z."/>
            <person name="Hegedus B."/>
            <person name="Baldrian P."/>
            <person name="Stursova M."/>
            <person name="Weitz H."/>
            <person name="Taylor A."/>
            <person name="Grigoriev I.V."/>
            <person name="Nagy L.G."/>
            <person name="Martin F."/>
            <person name="Kauserud H."/>
        </authorList>
    </citation>
    <scope>NUCLEOTIDE SEQUENCE</scope>
    <source>
        <strain evidence="1">CBHHK002</strain>
    </source>
</reference>
<protein>
    <submittedName>
        <fullName evidence="1">Uncharacterized protein</fullName>
    </submittedName>
</protein>
<comment type="caution">
    <text evidence="1">The sequence shown here is derived from an EMBL/GenBank/DDBJ whole genome shotgun (WGS) entry which is preliminary data.</text>
</comment>
<evidence type="ECO:0000313" key="1">
    <source>
        <dbReference type="EMBL" id="KAJ7342312.1"/>
    </source>
</evidence>
<proteinExistence type="predicted"/>
<dbReference type="AlphaFoldDB" id="A0AAD6ZWH5"/>
<gene>
    <name evidence="1" type="ORF">DFH08DRAFT_1011763</name>
</gene>
<dbReference type="EMBL" id="JARIHO010000025">
    <property type="protein sequence ID" value="KAJ7342312.1"/>
    <property type="molecule type" value="Genomic_DNA"/>
</dbReference>
<dbReference type="Proteomes" id="UP001218218">
    <property type="component" value="Unassembled WGS sequence"/>
</dbReference>
<keyword evidence="2" id="KW-1185">Reference proteome</keyword>
<organism evidence="1 2">
    <name type="scientific">Mycena albidolilacea</name>
    <dbReference type="NCBI Taxonomy" id="1033008"/>
    <lineage>
        <taxon>Eukaryota</taxon>
        <taxon>Fungi</taxon>
        <taxon>Dikarya</taxon>
        <taxon>Basidiomycota</taxon>
        <taxon>Agaricomycotina</taxon>
        <taxon>Agaricomycetes</taxon>
        <taxon>Agaricomycetidae</taxon>
        <taxon>Agaricales</taxon>
        <taxon>Marasmiineae</taxon>
        <taxon>Mycenaceae</taxon>
        <taxon>Mycena</taxon>
    </lineage>
</organism>